<keyword evidence="4" id="KW-1185">Reference proteome</keyword>
<protein>
    <submittedName>
        <fullName evidence="3">Uncharacterized protein</fullName>
    </submittedName>
</protein>
<name>A0A5P1EX01_ASPOF</name>
<dbReference type="InterPro" id="IPR040348">
    <property type="entry name" value="POLAR-like"/>
</dbReference>
<feature type="coiled-coil region" evidence="1">
    <location>
        <begin position="152"/>
        <end position="179"/>
    </location>
</feature>
<gene>
    <name evidence="3" type="ORF">A4U43_C05F33670</name>
</gene>
<dbReference type="Proteomes" id="UP000243459">
    <property type="component" value="Chromosome 5"/>
</dbReference>
<dbReference type="OMA" id="GEITMEP"/>
<feature type="region of interest" description="Disordered" evidence="2">
    <location>
        <begin position="26"/>
        <end position="65"/>
    </location>
</feature>
<proteinExistence type="predicted"/>
<dbReference type="AlphaFoldDB" id="A0A5P1EX01"/>
<dbReference type="GO" id="GO:0008356">
    <property type="term" value="P:asymmetric cell division"/>
    <property type="evidence" value="ECO:0007669"/>
    <property type="project" value="InterPro"/>
</dbReference>
<feature type="region of interest" description="Disordered" evidence="2">
    <location>
        <begin position="284"/>
        <end position="304"/>
    </location>
</feature>
<evidence type="ECO:0000256" key="2">
    <source>
        <dbReference type="SAM" id="MobiDB-lite"/>
    </source>
</evidence>
<feature type="region of interest" description="Disordered" evidence="2">
    <location>
        <begin position="87"/>
        <end position="129"/>
    </location>
</feature>
<dbReference type="EMBL" id="CM007385">
    <property type="protein sequence ID" value="ONK70432.1"/>
    <property type="molecule type" value="Genomic_DNA"/>
</dbReference>
<evidence type="ECO:0000313" key="3">
    <source>
        <dbReference type="EMBL" id="ONK70432.1"/>
    </source>
</evidence>
<keyword evidence="1" id="KW-0175">Coiled coil</keyword>
<evidence type="ECO:0000313" key="4">
    <source>
        <dbReference type="Proteomes" id="UP000243459"/>
    </source>
</evidence>
<organism evidence="3 4">
    <name type="scientific">Asparagus officinalis</name>
    <name type="common">Garden asparagus</name>
    <dbReference type="NCBI Taxonomy" id="4686"/>
    <lineage>
        <taxon>Eukaryota</taxon>
        <taxon>Viridiplantae</taxon>
        <taxon>Streptophyta</taxon>
        <taxon>Embryophyta</taxon>
        <taxon>Tracheophyta</taxon>
        <taxon>Spermatophyta</taxon>
        <taxon>Magnoliopsida</taxon>
        <taxon>Liliopsida</taxon>
        <taxon>Asparagales</taxon>
        <taxon>Asparagaceae</taxon>
        <taxon>Asparagoideae</taxon>
        <taxon>Asparagus</taxon>
    </lineage>
</organism>
<feature type="compositionally biased region" description="Polar residues" evidence="2">
    <location>
        <begin position="180"/>
        <end position="194"/>
    </location>
</feature>
<dbReference type="PANTHER" id="PTHR33476:SF22">
    <property type="entry name" value="PROTEIN POLAR LOCALIZATION DURING ASYMMETRIC DIVISION AND REDISTRIBUTION"/>
    <property type="match status" value="1"/>
</dbReference>
<reference evidence="4" key="1">
    <citation type="journal article" date="2017" name="Nat. Commun.">
        <title>The asparagus genome sheds light on the origin and evolution of a young Y chromosome.</title>
        <authorList>
            <person name="Harkess A."/>
            <person name="Zhou J."/>
            <person name="Xu C."/>
            <person name="Bowers J.E."/>
            <person name="Van der Hulst R."/>
            <person name="Ayyampalayam S."/>
            <person name="Mercati F."/>
            <person name="Riccardi P."/>
            <person name="McKain M.R."/>
            <person name="Kakrana A."/>
            <person name="Tang H."/>
            <person name="Ray J."/>
            <person name="Groenendijk J."/>
            <person name="Arikit S."/>
            <person name="Mathioni S.M."/>
            <person name="Nakano M."/>
            <person name="Shan H."/>
            <person name="Telgmann-Rauber A."/>
            <person name="Kanno A."/>
            <person name="Yue Z."/>
            <person name="Chen H."/>
            <person name="Li W."/>
            <person name="Chen Y."/>
            <person name="Xu X."/>
            <person name="Zhang Y."/>
            <person name="Luo S."/>
            <person name="Chen H."/>
            <person name="Gao J."/>
            <person name="Mao Z."/>
            <person name="Pires J.C."/>
            <person name="Luo M."/>
            <person name="Kudrna D."/>
            <person name="Wing R.A."/>
            <person name="Meyers B.C."/>
            <person name="Yi K."/>
            <person name="Kong H."/>
            <person name="Lavrijsen P."/>
            <person name="Sunseri F."/>
            <person name="Falavigna A."/>
            <person name="Ye Y."/>
            <person name="Leebens-Mack J.H."/>
            <person name="Chen G."/>
        </authorList>
    </citation>
    <scope>NUCLEOTIDE SEQUENCE [LARGE SCALE GENOMIC DNA]</scope>
    <source>
        <strain evidence="4">cv. DH0086</strain>
    </source>
</reference>
<dbReference type="PANTHER" id="PTHR33476">
    <property type="entry name" value="EMB|CAB62613.1"/>
    <property type="match status" value="1"/>
</dbReference>
<accession>A0A5P1EX01</accession>
<evidence type="ECO:0000256" key="1">
    <source>
        <dbReference type="SAM" id="Coils"/>
    </source>
</evidence>
<feature type="coiled-coil region" evidence="1">
    <location>
        <begin position="329"/>
        <end position="363"/>
    </location>
</feature>
<sequence>MLLLLSRSSSSSLCFRRLKNSKNSESMRIADVLSARTDDDDEDHGEEVTDDSKRKRGGFDSSSLSSSARSLVPRWFSKSYSFKIMRRNKKAGPDSGTGSRRLDPPASSGEAAVDPPPGLMSSEVSVDPGRKHEDLSLTVGMGLGMAFLLAKSAAEFNKMRELRAEMEMLLKEIKSEVQSKDATASASESNNNILFSPPHRREDISTSKSISVLSSSSEYFALQGVKCDVDSDTDSKHSIDFANTGSLRIDEMEAELEVELERLQTNLEGECSSGIQHRMEVDREDNDPSYESFSVGCEEEENEPRDDDIYEYNGVSPRELERKLHELLETRQQERIEELESALENAEQKLREKEMELEWWKETQWLASLNKERTFI</sequence>
<feature type="region of interest" description="Disordered" evidence="2">
    <location>
        <begin position="180"/>
        <end position="207"/>
    </location>
</feature>
<dbReference type="Gramene" id="ONK70432">
    <property type="protein sequence ID" value="ONK70432"/>
    <property type="gene ID" value="A4U43_C05F33670"/>
</dbReference>